<name>A0A8X6MLS4_NEPPI</name>
<reference evidence="1" key="1">
    <citation type="submission" date="2020-08" db="EMBL/GenBank/DDBJ databases">
        <title>Multicomponent nature underlies the extraordinary mechanical properties of spider dragline silk.</title>
        <authorList>
            <person name="Kono N."/>
            <person name="Nakamura H."/>
            <person name="Mori M."/>
            <person name="Yoshida Y."/>
            <person name="Ohtoshi R."/>
            <person name="Malay A.D."/>
            <person name="Moran D.A.P."/>
            <person name="Tomita M."/>
            <person name="Numata K."/>
            <person name="Arakawa K."/>
        </authorList>
    </citation>
    <scope>NUCLEOTIDE SEQUENCE</scope>
</reference>
<keyword evidence="2" id="KW-1185">Reference proteome</keyword>
<accession>A0A8X6MLS4</accession>
<sequence length="68" mass="7802">MSLHLFSRQIVKQYTVSHNSDASRQLCEKFRLSVRKIFMLQIGRGVVIDCKEKSSLQYIPDDEENGAG</sequence>
<proteinExistence type="predicted"/>
<dbReference type="Proteomes" id="UP000887013">
    <property type="component" value="Unassembled WGS sequence"/>
</dbReference>
<protein>
    <submittedName>
        <fullName evidence="1">Uncharacterized protein</fullName>
    </submittedName>
</protein>
<evidence type="ECO:0000313" key="2">
    <source>
        <dbReference type="Proteomes" id="UP000887013"/>
    </source>
</evidence>
<dbReference type="AlphaFoldDB" id="A0A8X6MLS4"/>
<comment type="caution">
    <text evidence="1">The sequence shown here is derived from an EMBL/GenBank/DDBJ whole genome shotgun (WGS) entry which is preliminary data.</text>
</comment>
<dbReference type="EMBL" id="BMAW01048311">
    <property type="protein sequence ID" value="GFS65290.1"/>
    <property type="molecule type" value="Genomic_DNA"/>
</dbReference>
<organism evidence="1 2">
    <name type="scientific">Nephila pilipes</name>
    <name type="common">Giant wood spider</name>
    <name type="synonym">Nephila maculata</name>
    <dbReference type="NCBI Taxonomy" id="299642"/>
    <lineage>
        <taxon>Eukaryota</taxon>
        <taxon>Metazoa</taxon>
        <taxon>Ecdysozoa</taxon>
        <taxon>Arthropoda</taxon>
        <taxon>Chelicerata</taxon>
        <taxon>Arachnida</taxon>
        <taxon>Araneae</taxon>
        <taxon>Araneomorphae</taxon>
        <taxon>Entelegynae</taxon>
        <taxon>Araneoidea</taxon>
        <taxon>Nephilidae</taxon>
        <taxon>Nephila</taxon>
    </lineage>
</organism>
<gene>
    <name evidence="1" type="ORF">NPIL_486081</name>
</gene>
<evidence type="ECO:0000313" key="1">
    <source>
        <dbReference type="EMBL" id="GFS65290.1"/>
    </source>
</evidence>